<dbReference type="Gene3D" id="2.120.10.30">
    <property type="entry name" value="TolB, C-terminal domain"/>
    <property type="match status" value="1"/>
</dbReference>
<keyword evidence="3" id="KW-1185">Reference proteome</keyword>
<reference evidence="2 3" key="1">
    <citation type="submission" date="2024-07" db="EMBL/GenBank/DDBJ databases">
        <title>The genome sequence of type strain Sediminicola luteus GDMCC 1.2596T.</title>
        <authorList>
            <person name="Liu Y."/>
        </authorList>
    </citation>
    <scope>NUCLEOTIDE SEQUENCE [LARGE SCALE GENOMIC DNA]</scope>
    <source>
        <strain evidence="2 3">GDMCC 1.2596</strain>
    </source>
</reference>
<protein>
    <submittedName>
        <fullName evidence="2">Carboxypeptidase-like regulatory domain-containing protein</fullName>
    </submittedName>
</protein>
<dbReference type="RefSeq" id="WP_354617022.1">
    <property type="nucleotide sequence ID" value="NZ_JBEWYP010000001.1"/>
</dbReference>
<dbReference type="InterPro" id="IPR011042">
    <property type="entry name" value="6-blade_b-propeller_TolB-like"/>
</dbReference>
<sequence length="504" mass="55689">MKTKYITALLFLIVALYSCTEDTLDVERKGTITGTVIDDETGSPLDSVKITTNPGSTTTMTNAKGEFELNDILIDDYSVQAEKETYSTGFEAITVTEGNTSVVAFELKKSSTSNKAPKVPKLVFPEDRATGLGLEVEFIWESSVTDKDELTYTLELRNGKTNEIEVFEVIADTTLVVDNLKLATNYFWEISVSDGKADPVTSSVRQFTTLTSPNNPFLLVKEINGNNVIFSGNEDLTPEGEPDNNLYQLTEESKNSFRPRRNNDVSRIAFLRTIGAETHILTMDEDGSNVQQVTSTIPIAGFNLKHLDYTWANSGGSLLYPNFNKLYSINPNGGSNTMIYQTTDGSLISEVDVAELDQDLLLIKTNDLSGYNVRIFTYRISTASEETVVLENVMGAAGSIDISANGNEILYNLDTSGAQNSIYRLFSSRLFIYNTVTTIITQLETDVVNGQNDYDARFSPSEGAVIFTRAANNTGAVPTVFKKRFDSSQDDDELFTNAYMPDWQ</sequence>
<organism evidence="2 3">
    <name type="scientific">Sediminicola luteus</name>
    <dbReference type="NCBI Taxonomy" id="319238"/>
    <lineage>
        <taxon>Bacteria</taxon>
        <taxon>Pseudomonadati</taxon>
        <taxon>Bacteroidota</taxon>
        <taxon>Flavobacteriia</taxon>
        <taxon>Flavobacteriales</taxon>
        <taxon>Flavobacteriaceae</taxon>
        <taxon>Sediminicola</taxon>
    </lineage>
</organism>
<keyword evidence="1" id="KW-0732">Signal</keyword>
<dbReference type="InterPro" id="IPR013784">
    <property type="entry name" value="Carb-bd-like_fold"/>
</dbReference>
<name>A0ABV2TTF9_9FLAO</name>
<dbReference type="Pfam" id="PF13620">
    <property type="entry name" value="CarboxypepD_reg"/>
    <property type="match status" value="1"/>
</dbReference>
<evidence type="ECO:0000313" key="2">
    <source>
        <dbReference type="EMBL" id="MET7028160.1"/>
    </source>
</evidence>
<dbReference type="SUPFAM" id="SSF49452">
    <property type="entry name" value="Starch-binding domain-like"/>
    <property type="match status" value="1"/>
</dbReference>
<comment type="caution">
    <text evidence="2">The sequence shown here is derived from an EMBL/GenBank/DDBJ whole genome shotgun (WGS) entry which is preliminary data.</text>
</comment>
<dbReference type="Proteomes" id="UP001549773">
    <property type="component" value="Unassembled WGS sequence"/>
</dbReference>
<feature type="chain" id="PRO_5047418849" evidence="1">
    <location>
        <begin position="21"/>
        <end position="504"/>
    </location>
</feature>
<accession>A0ABV2TTF9</accession>
<dbReference type="Gene3D" id="2.60.40.1120">
    <property type="entry name" value="Carboxypeptidase-like, regulatory domain"/>
    <property type="match status" value="1"/>
</dbReference>
<proteinExistence type="predicted"/>
<dbReference type="Gene3D" id="2.60.40.10">
    <property type="entry name" value="Immunoglobulins"/>
    <property type="match status" value="1"/>
</dbReference>
<dbReference type="InterPro" id="IPR013783">
    <property type="entry name" value="Ig-like_fold"/>
</dbReference>
<evidence type="ECO:0000256" key="1">
    <source>
        <dbReference type="SAM" id="SignalP"/>
    </source>
</evidence>
<evidence type="ECO:0000313" key="3">
    <source>
        <dbReference type="Proteomes" id="UP001549773"/>
    </source>
</evidence>
<dbReference type="EMBL" id="JBEWYP010000001">
    <property type="protein sequence ID" value="MET7028160.1"/>
    <property type="molecule type" value="Genomic_DNA"/>
</dbReference>
<feature type="signal peptide" evidence="1">
    <location>
        <begin position="1"/>
        <end position="20"/>
    </location>
</feature>
<dbReference type="SUPFAM" id="SSF82171">
    <property type="entry name" value="DPP6 N-terminal domain-like"/>
    <property type="match status" value="1"/>
</dbReference>
<dbReference type="PROSITE" id="PS51257">
    <property type="entry name" value="PROKAR_LIPOPROTEIN"/>
    <property type="match status" value="1"/>
</dbReference>
<gene>
    <name evidence="2" type="ORF">ABXZ32_02065</name>
</gene>